<dbReference type="AlphaFoldDB" id="A0A836YY25"/>
<dbReference type="Pfam" id="PF04352">
    <property type="entry name" value="ProQ"/>
    <property type="match status" value="1"/>
</dbReference>
<dbReference type="Proteomes" id="UP000027036">
    <property type="component" value="Unassembled WGS sequence"/>
</dbReference>
<comment type="function">
    <text evidence="4">RNA chaperone with significant RNA binding, RNA strand exchange and RNA duplexing activities.</text>
</comment>
<feature type="compositionally biased region" description="Basic and acidic residues" evidence="5">
    <location>
        <begin position="123"/>
        <end position="145"/>
    </location>
</feature>
<dbReference type="Gene3D" id="1.10.1710.10">
    <property type="entry name" value="ProQ/FinO domain"/>
    <property type="match status" value="1"/>
</dbReference>
<keyword evidence="1 4" id="KW-0963">Cytoplasm</keyword>
<keyword evidence="3 4" id="KW-0143">Chaperone</keyword>
<dbReference type="GO" id="GO:0033592">
    <property type="term" value="F:RNA strand annealing activity"/>
    <property type="evidence" value="ECO:0007669"/>
    <property type="project" value="UniProtKB-UniRule"/>
</dbReference>
<dbReference type="SUPFAM" id="SSF48657">
    <property type="entry name" value="FinO-like"/>
    <property type="match status" value="1"/>
</dbReference>
<evidence type="ECO:0000256" key="5">
    <source>
        <dbReference type="SAM" id="MobiDB-lite"/>
    </source>
</evidence>
<dbReference type="InterPro" id="IPR036442">
    <property type="entry name" value="ProQ/FinO_sf"/>
</dbReference>
<gene>
    <name evidence="4" type="primary">proQ</name>
    <name evidence="7" type="ORF">HPS10_08740</name>
</gene>
<feature type="domain" description="ProQ/FinO" evidence="6">
    <location>
        <begin position="14"/>
        <end position="127"/>
    </location>
</feature>
<dbReference type="PANTHER" id="PTHR38106:SF1">
    <property type="entry name" value="RNA CHAPERONE PROQ"/>
    <property type="match status" value="1"/>
</dbReference>
<dbReference type="HAMAP" id="MF_00749">
    <property type="entry name" value="ProQ"/>
    <property type="match status" value="1"/>
</dbReference>
<proteinExistence type="inferred from homology"/>
<dbReference type="NCBIfam" id="NF003434">
    <property type="entry name" value="PRK04950.1"/>
    <property type="match status" value="1"/>
</dbReference>
<evidence type="ECO:0000256" key="4">
    <source>
        <dbReference type="HAMAP-Rule" id="MF_00749"/>
    </source>
</evidence>
<evidence type="ECO:0000256" key="3">
    <source>
        <dbReference type="ARBA" id="ARBA00023186"/>
    </source>
</evidence>
<dbReference type="RefSeq" id="WP_035524322.1">
    <property type="nucleotide sequence ID" value="NZ_JDSO01000120.1"/>
</dbReference>
<dbReference type="PANTHER" id="PTHR38106">
    <property type="entry name" value="RNA CHAPERONE PROQ"/>
    <property type="match status" value="1"/>
</dbReference>
<organism evidence="7 8">
    <name type="scientific">Glaesserella parasuis HPS10</name>
    <dbReference type="NCBI Taxonomy" id="1450514"/>
    <lineage>
        <taxon>Bacteria</taxon>
        <taxon>Pseudomonadati</taxon>
        <taxon>Pseudomonadota</taxon>
        <taxon>Gammaproteobacteria</taxon>
        <taxon>Pasteurellales</taxon>
        <taxon>Pasteurellaceae</taxon>
        <taxon>Glaesserella</taxon>
    </lineage>
</organism>
<evidence type="ECO:0000256" key="1">
    <source>
        <dbReference type="ARBA" id="ARBA00022490"/>
    </source>
</evidence>
<evidence type="ECO:0000259" key="6">
    <source>
        <dbReference type="SMART" id="SM00945"/>
    </source>
</evidence>
<sequence>MSEQQLNTIQNLKTALSTKEIIAYLAEKFPLCFSLEGEAKPLKIGLFQDLVEALSDDEKISKTGLRQALRVYTMNWRYLHACKEGAVRVGLQGEEEGVVEAAQAEHAAQSLAEAKAAYAERKAQQLKEKRKEERKTFFKQKAREAHAKKRAETKKQEMPKASLESLVALESKFAKGKK</sequence>
<evidence type="ECO:0000313" key="7">
    <source>
        <dbReference type="EMBL" id="KDB46042.1"/>
    </source>
</evidence>
<accession>A0A836YY25</accession>
<comment type="similarity">
    <text evidence="4">Belongs to the ProQ family.</text>
</comment>
<reference evidence="7 8" key="1">
    <citation type="submission" date="2014-02" db="EMBL/GenBank/DDBJ databases">
        <title>Comparative genomics of Haemophilus parasuis isolated from pig lungs.</title>
        <authorList>
            <person name="Kittichotirat W."/>
            <person name="Bumgarner R.E."/>
            <person name="Lawrence P."/>
        </authorList>
    </citation>
    <scope>NUCLEOTIDE SEQUENCE [LARGE SCALE GENOMIC DNA]</scope>
    <source>
        <strain evidence="7 8">HPS10</strain>
    </source>
</reference>
<keyword evidence="2 4" id="KW-0694">RNA-binding</keyword>
<dbReference type="GO" id="GO:0034057">
    <property type="term" value="F:RNA strand-exchange activity"/>
    <property type="evidence" value="ECO:0007669"/>
    <property type="project" value="UniProtKB-UniRule"/>
</dbReference>
<dbReference type="GO" id="GO:0005829">
    <property type="term" value="C:cytosol"/>
    <property type="evidence" value="ECO:0007669"/>
    <property type="project" value="TreeGrafter"/>
</dbReference>
<protein>
    <recommendedName>
        <fullName evidence="4">RNA chaperone ProQ</fullName>
    </recommendedName>
</protein>
<name>A0A836YY25_GLAPU</name>
<feature type="region of interest" description="Disordered" evidence="5">
    <location>
        <begin position="123"/>
        <end position="161"/>
    </location>
</feature>
<comment type="caution">
    <text evidence="7">The sequence shown here is derived from an EMBL/GenBank/DDBJ whole genome shotgun (WGS) entry which is preliminary data.</text>
</comment>
<dbReference type="SMART" id="SM00945">
    <property type="entry name" value="ProQ"/>
    <property type="match status" value="1"/>
</dbReference>
<dbReference type="InterPro" id="IPR023529">
    <property type="entry name" value="ProQ"/>
</dbReference>
<evidence type="ECO:0000313" key="8">
    <source>
        <dbReference type="Proteomes" id="UP000027036"/>
    </source>
</evidence>
<dbReference type="GO" id="GO:0010608">
    <property type="term" value="P:post-transcriptional regulation of gene expression"/>
    <property type="evidence" value="ECO:0007669"/>
    <property type="project" value="InterPro"/>
</dbReference>
<evidence type="ECO:0000256" key="2">
    <source>
        <dbReference type="ARBA" id="ARBA00022884"/>
    </source>
</evidence>
<comment type="subcellular location">
    <subcellularLocation>
        <location evidence="4">Cytoplasm</location>
    </subcellularLocation>
</comment>
<dbReference type="EMBL" id="JDSO01000120">
    <property type="protein sequence ID" value="KDB46042.1"/>
    <property type="molecule type" value="Genomic_DNA"/>
</dbReference>
<dbReference type="InterPro" id="IPR016103">
    <property type="entry name" value="ProQ/FinO"/>
</dbReference>